<dbReference type="InterPro" id="IPR050681">
    <property type="entry name" value="CDF/SLC30A"/>
</dbReference>
<feature type="transmembrane region" description="Helical" evidence="10">
    <location>
        <begin position="121"/>
        <end position="142"/>
    </location>
</feature>
<feature type="transmembrane region" description="Helical" evidence="10">
    <location>
        <begin position="20"/>
        <end position="44"/>
    </location>
</feature>
<proteinExistence type="inferred from homology"/>
<keyword evidence="6 10" id="KW-1133">Transmembrane helix</keyword>
<dbReference type="InterPro" id="IPR058533">
    <property type="entry name" value="Cation_efflux_TM"/>
</dbReference>
<organism evidence="13 14">
    <name type="scientific">Pinctada imbricata</name>
    <name type="common">Atlantic pearl-oyster</name>
    <name type="synonym">Pinctada martensii</name>
    <dbReference type="NCBI Taxonomy" id="66713"/>
    <lineage>
        <taxon>Eukaryota</taxon>
        <taxon>Metazoa</taxon>
        <taxon>Spiralia</taxon>
        <taxon>Lophotrochozoa</taxon>
        <taxon>Mollusca</taxon>
        <taxon>Bivalvia</taxon>
        <taxon>Autobranchia</taxon>
        <taxon>Pteriomorphia</taxon>
        <taxon>Pterioida</taxon>
        <taxon>Pterioidea</taxon>
        <taxon>Pteriidae</taxon>
        <taxon>Pinctada</taxon>
    </lineage>
</organism>
<comment type="caution">
    <text evidence="13">The sequence shown here is derived from an EMBL/GenBank/DDBJ whole genome shotgun (WGS) entry which is preliminary data.</text>
</comment>
<evidence type="ECO:0000313" key="14">
    <source>
        <dbReference type="Proteomes" id="UP001186944"/>
    </source>
</evidence>
<keyword evidence="4 10" id="KW-0812">Transmembrane</keyword>
<feature type="transmembrane region" description="Helical" evidence="10">
    <location>
        <begin position="50"/>
        <end position="70"/>
    </location>
</feature>
<keyword evidence="3" id="KW-0813">Transport</keyword>
<evidence type="ECO:0000259" key="12">
    <source>
        <dbReference type="Pfam" id="PF16916"/>
    </source>
</evidence>
<evidence type="ECO:0000256" key="9">
    <source>
        <dbReference type="SAM" id="MobiDB-lite"/>
    </source>
</evidence>
<keyword evidence="14" id="KW-1185">Reference proteome</keyword>
<name>A0AA88XVV3_PINIB</name>
<dbReference type="Pfam" id="PF16916">
    <property type="entry name" value="ZT_dimer"/>
    <property type="match status" value="1"/>
</dbReference>
<dbReference type="EMBL" id="VSWD01000011">
    <property type="protein sequence ID" value="KAK3088146.1"/>
    <property type="molecule type" value="Genomic_DNA"/>
</dbReference>
<evidence type="ECO:0000256" key="2">
    <source>
        <dbReference type="ARBA" id="ARBA00008873"/>
    </source>
</evidence>
<evidence type="ECO:0000256" key="1">
    <source>
        <dbReference type="ARBA" id="ARBA00004141"/>
    </source>
</evidence>
<evidence type="ECO:0000256" key="3">
    <source>
        <dbReference type="ARBA" id="ARBA00022448"/>
    </source>
</evidence>
<evidence type="ECO:0000256" key="10">
    <source>
        <dbReference type="SAM" id="Phobius"/>
    </source>
</evidence>
<dbReference type="GO" id="GO:0005886">
    <property type="term" value="C:plasma membrane"/>
    <property type="evidence" value="ECO:0007669"/>
    <property type="project" value="TreeGrafter"/>
</dbReference>
<comment type="similarity">
    <text evidence="2">Belongs to the cation diffusion facilitator (CDF) transporter (TC 2.A.4) family. SLC30A subfamily.</text>
</comment>
<dbReference type="InterPro" id="IPR027469">
    <property type="entry name" value="Cation_efflux_TMD_sf"/>
</dbReference>
<accession>A0AA88XVV3</accession>
<dbReference type="PANTHER" id="PTHR11562:SF17">
    <property type="entry name" value="RE54080P-RELATED"/>
    <property type="match status" value="1"/>
</dbReference>
<evidence type="ECO:0000256" key="7">
    <source>
        <dbReference type="ARBA" id="ARBA00023065"/>
    </source>
</evidence>
<dbReference type="SUPFAM" id="SSF161111">
    <property type="entry name" value="Cation efflux protein transmembrane domain-like"/>
    <property type="match status" value="1"/>
</dbReference>
<feature type="region of interest" description="Disordered" evidence="9">
    <location>
        <begin position="149"/>
        <end position="171"/>
    </location>
</feature>
<evidence type="ECO:0000313" key="13">
    <source>
        <dbReference type="EMBL" id="KAK3088146.1"/>
    </source>
</evidence>
<dbReference type="Gene3D" id="1.20.1510.10">
    <property type="entry name" value="Cation efflux protein transmembrane domain"/>
    <property type="match status" value="2"/>
</dbReference>
<comment type="subcellular location">
    <subcellularLocation>
        <location evidence="1">Membrane</location>
        <topology evidence="1">Multi-pass membrane protein</topology>
    </subcellularLocation>
</comment>
<keyword evidence="8 10" id="KW-0472">Membrane</keyword>
<evidence type="ECO:0000256" key="8">
    <source>
        <dbReference type="ARBA" id="ARBA00023136"/>
    </source>
</evidence>
<feature type="transmembrane region" description="Helical" evidence="10">
    <location>
        <begin position="220"/>
        <end position="243"/>
    </location>
</feature>
<evidence type="ECO:0000256" key="6">
    <source>
        <dbReference type="ARBA" id="ARBA00022989"/>
    </source>
</evidence>
<feature type="non-terminal residue" evidence="13">
    <location>
        <position position="1"/>
    </location>
</feature>
<dbReference type="Pfam" id="PF01545">
    <property type="entry name" value="Cation_efflux"/>
    <property type="match status" value="1"/>
</dbReference>
<dbReference type="GO" id="GO:0010043">
    <property type="term" value="P:response to zinc ion"/>
    <property type="evidence" value="ECO:0007669"/>
    <property type="project" value="TreeGrafter"/>
</dbReference>
<dbReference type="NCBIfam" id="TIGR01297">
    <property type="entry name" value="CDF"/>
    <property type="match status" value="1"/>
</dbReference>
<dbReference type="Proteomes" id="UP001186944">
    <property type="component" value="Unassembled WGS sequence"/>
</dbReference>
<feature type="domain" description="Cation efflux protein transmembrane" evidence="11">
    <location>
        <begin position="20"/>
        <end position="278"/>
    </location>
</feature>
<feature type="transmembrane region" description="Helical" evidence="10">
    <location>
        <begin position="82"/>
        <end position="109"/>
    </location>
</feature>
<gene>
    <name evidence="13" type="ORF">FSP39_015359</name>
</gene>
<dbReference type="GO" id="GO:0005385">
    <property type="term" value="F:zinc ion transmembrane transporter activity"/>
    <property type="evidence" value="ECO:0007669"/>
    <property type="project" value="TreeGrafter"/>
</dbReference>
<keyword evidence="5" id="KW-0862">Zinc</keyword>
<sequence length="372" mass="41375">HCHGNRKSDDDEARKARRQLLIASVLCCFFMIAEVVGGALAHSLAIMSDAAHLLTDFASFAISLFAMYLTKKQRTKKLSFGWYRAEILGALTSILFLWVLTGVLVYMGIQRIIHPNYEINATIMLITASLGVVINVILGFTLHQHGHNHSHGGNGSSAYNDSGSESDPEIGTKQRKNLLDDKENLLKYGTIQPESSNNVLDSDHGHSHAKKEKNINVRAAFIHVLGDLVQSVGVLVAALVIYFKPEWKIADPLCTFLFSILVLFTTMHIVKDIVHVLMEGAPRTVDFVEVMRSLFEIPGVRDVHDLRMWSLSMNKVAMAVHLAVEKGSDTMVVLKQSSDMVKSRFGISETVIQVEEFHPNMVDCHECKDPPD</sequence>
<evidence type="ECO:0000259" key="11">
    <source>
        <dbReference type="Pfam" id="PF01545"/>
    </source>
</evidence>
<reference evidence="13" key="1">
    <citation type="submission" date="2019-08" db="EMBL/GenBank/DDBJ databases">
        <title>The improved chromosome-level genome for the pearl oyster Pinctada fucata martensii using PacBio sequencing and Hi-C.</title>
        <authorList>
            <person name="Zheng Z."/>
        </authorList>
    </citation>
    <scope>NUCLEOTIDE SEQUENCE</scope>
    <source>
        <strain evidence="13">ZZ-2019</strain>
        <tissue evidence="13">Adductor muscle</tissue>
    </source>
</reference>
<protein>
    <recommendedName>
        <fullName evidence="15">Zinc transporter 2</fullName>
    </recommendedName>
</protein>
<keyword evidence="5" id="KW-0864">Zinc transport</keyword>
<feature type="domain" description="Cation efflux protein cytoplasmic" evidence="12">
    <location>
        <begin position="283"/>
        <end position="356"/>
    </location>
</feature>
<feature type="transmembrane region" description="Helical" evidence="10">
    <location>
        <begin position="249"/>
        <end position="270"/>
    </location>
</feature>
<dbReference type="InterPro" id="IPR002524">
    <property type="entry name" value="Cation_efflux"/>
</dbReference>
<dbReference type="SUPFAM" id="SSF160240">
    <property type="entry name" value="Cation efflux protein cytoplasmic domain-like"/>
    <property type="match status" value="1"/>
</dbReference>
<dbReference type="InterPro" id="IPR036837">
    <property type="entry name" value="Cation_efflux_CTD_sf"/>
</dbReference>
<keyword evidence="7" id="KW-0406">Ion transport</keyword>
<dbReference type="AlphaFoldDB" id="A0AA88XVV3"/>
<dbReference type="InterPro" id="IPR027470">
    <property type="entry name" value="Cation_efflux_CTD"/>
</dbReference>
<evidence type="ECO:0000256" key="4">
    <source>
        <dbReference type="ARBA" id="ARBA00022692"/>
    </source>
</evidence>
<dbReference type="PANTHER" id="PTHR11562">
    <property type="entry name" value="CATION EFFLUX PROTEIN/ ZINC TRANSPORTER"/>
    <property type="match status" value="1"/>
</dbReference>
<evidence type="ECO:0000256" key="5">
    <source>
        <dbReference type="ARBA" id="ARBA00022906"/>
    </source>
</evidence>
<evidence type="ECO:0008006" key="15">
    <source>
        <dbReference type="Google" id="ProtNLM"/>
    </source>
</evidence>